<name>A0ABR1F9E1_9ASCO</name>
<gene>
    <name evidence="4" type="ORF">BZA70DRAFT_287946</name>
</gene>
<dbReference type="InterPro" id="IPR002347">
    <property type="entry name" value="SDR_fam"/>
</dbReference>
<accession>A0ABR1F9E1</accession>
<keyword evidence="3" id="KW-0560">Oxidoreductase</keyword>
<evidence type="ECO:0000256" key="3">
    <source>
        <dbReference type="ARBA" id="ARBA00023002"/>
    </source>
</evidence>
<dbReference type="RefSeq" id="XP_064769501.1">
    <property type="nucleotide sequence ID" value="XM_064913995.1"/>
</dbReference>
<evidence type="ECO:0000256" key="1">
    <source>
        <dbReference type="ARBA" id="ARBA00006484"/>
    </source>
</evidence>
<organism evidence="4 5">
    <name type="scientific">Myxozyma melibiosi</name>
    <dbReference type="NCBI Taxonomy" id="54550"/>
    <lineage>
        <taxon>Eukaryota</taxon>
        <taxon>Fungi</taxon>
        <taxon>Dikarya</taxon>
        <taxon>Ascomycota</taxon>
        <taxon>Saccharomycotina</taxon>
        <taxon>Lipomycetes</taxon>
        <taxon>Lipomycetales</taxon>
        <taxon>Lipomycetaceae</taxon>
        <taxon>Myxozyma</taxon>
    </lineage>
</organism>
<dbReference type="PANTHER" id="PTHR44229:SF4">
    <property type="entry name" value="15-HYDROXYPROSTAGLANDIN DEHYDROGENASE [NAD(+)]"/>
    <property type="match status" value="1"/>
</dbReference>
<evidence type="ECO:0000256" key="2">
    <source>
        <dbReference type="ARBA" id="ARBA00022857"/>
    </source>
</evidence>
<evidence type="ECO:0000313" key="5">
    <source>
        <dbReference type="Proteomes" id="UP001498771"/>
    </source>
</evidence>
<dbReference type="EMBL" id="JBBJBU010000002">
    <property type="protein sequence ID" value="KAK7206468.1"/>
    <property type="molecule type" value="Genomic_DNA"/>
</dbReference>
<sequence>MPVAIVTGAASGIGLALTKHFLEAGWKVTMADMNVEAGTKLAAELGPSAFFKKADVSSWDDQAALFRETFEKFGSIDYVAANAGIDDRQLLYEDVYETVDGVQVPVKPNLKTIEVDLNGPIYSLWLAVFYFRRNPAGKKGKVVITASNAGLYPFPTNPQYASCKHAIVGLVRSVAPIFIKENITVNCICPAFVETNLAPKDLLRRMPREHVTPMSTVLRAFQSFADDDALTGQAAECSLGDIFYRPVLPYPNESERWMFEESHKIWEAGYNQS</sequence>
<dbReference type="PANTHER" id="PTHR44229">
    <property type="entry name" value="15-HYDROXYPROSTAGLANDIN DEHYDROGENASE [NAD(+)]"/>
    <property type="match status" value="1"/>
</dbReference>
<protein>
    <recommendedName>
        <fullName evidence="6">15-hydroxyprostaglandin dehydrogenase</fullName>
    </recommendedName>
</protein>
<reference evidence="4 5" key="1">
    <citation type="submission" date="2024-03" db="EMBL/GenBank/DDBJ databases">
        <title>Genome-scale model development and genomic sequencing of the oleaginous clade Lipomyces.</title>
        <authorList>
            <consortium name="Lawrence Berkeley National Laboratory"/>
            <person name="Czajka J.J."/>
            <person name="Han Y."/>
            <person name="Kim J."/>
            <person name="Mondo S.J."/>
            <person name="Hofstad B.A."/>
            <person name="Robles A."/>
            <person name="Haridas S."/>
            <person name="Riley R."/>
            <person name="LaButti K."/>
            <person name="Pangilinan J."/>
            <person name="Andreopoulos W."/>
            <person name="Lipzen A."/>
            <person name="Yan J."/>
            <person name="Wang M."/>
            <person name="Ng V."/>
            <person name="Grigoriev I.V."/>
            <person name="Spatafora J.W."/>
            <person name="Magnuson J.K."/>
            <person name="Baker S.E."/>
            <person name="Pomraning K.R."/>
        </authorList>
    </citation>
    <scope>NUCLEOTIDE SEQUENCE [LARGE SCALE GENOMIC DNA]</scope>
    <source>
        <strain evidence="4 5">Phaff 52-87</strain>
    </source>
</reference>
<dbReference type="PRINTS" id="PR00081">
    <property type="entry name" value="GDHRDH"/>
</dbReference>
<dbReference type="PROSITE" id="PS00061">
    <property type="entry name" value="ADH_SHORT"/>
    <property type="match status" value="1"/>
</dbReference>
<comment type="similarity">
    <text evidence="1">Belongs to the short-chain dehydrogenases/reductases (SDR) family.</text>
</comment>
<dbReference type="SUPFAM" id="SSF51735">
    <property type="entry name" value="NAD(P)-binding Rossmann-fold domains"/>
    <property type="match status" value="1"/>
</dbReference>
<dbReference type="CDD" id="cd05323">
    <property type="entry name" value="ADH_SDR_c_like"/>
    <property type="match status" value="1"/>
</dbReference>
<keyword evidence="5" id="KW-1185">Reference proteome</keyword>
<dbReference type="Gene3D" id="3.40.50.720">
    <property type="entry name" value="NAD(P)-binding Rossmann-like Domain"/>
    <property type="match status" value="1"/>
</dbReference>
<evidence type="ECO:0008006" key="6">
    <source>
        <dbReference type="Google" id="ProtNLM"/>
    </source>
</evidence>
<dbReference type="InterPro" id="IPR020904">
    <property type="entry name" value="Sc_DH/Rdtase_CS"/>
</dbReference>
<comment type="caution">
    <text evidence="4">The sequence shown here is derived from an EMBL/GenBank/DDBJ whole genome shotgun (WGS) entry which is preliminary data.</text>
</comment>
<evidence type="ECO:0000313" key="4">
    <source>
        <dbReference type="EMBL" id="KAK7206468.1"/>
    </source>
</evidence>
<dbReference type="InterPro" id="IPR036291">
    <property type="entry name" value="NAD(P)-bd_dom_sf"/>
</dbReference>
<keyword evidence="2" id="KW-0521">NADP</keyword>
<dbReference type="Pfam" id="PF00106">
    <property type="entry name" value="adh_short"/>
    <property type="match status" value="1"/>
</dbReference>
<dbReference type="Proteomes" id="UP001498771">
    <property type="component" value="Unassembled WGS sequence"/>
</dbReference>
<dbReference type="GeneID" id="90039507"/>
<proteinExistence type="inferred from homology"/>